<dbReference type="Proteomes" id="UP001168821">
    <property type="component" value="Unassembled WGS sequence"/>
</dbReference>
<evidence type="ECO:0000313" key="2">
    <source>
        <dbReference type="EMBL" id="KAJ3644737.1"/>
    </source>
</evidence>
<feature type="region of interest" description="Disordered" evidence="1">
    <location>
        <begin position="15"/>
        <end position="37"/>
    </location>
</feature>
<comment type="caution">
    <text evidence="2">The sequence shown here is derived from an EMBL/GenBank/DDBJ whole genome shotgun (WGS) entry which is preliminary data.</text>
</comment>
<accession>A0AA38M6T2</accession>
<reference evidence="2" key="1">
    <citation type="journal article" date="2023" name="G3 (Bethesda)">
        <title>Whole genome assemblies of Zophobas morio and Tenebrio molitor.</title>
        <authorList>
            <person name="Kaur S."/>
            <person name="Stinson S.A."/>
            <person name="diCenzo G.C."/>
        </authorList>
    </citation>
    <scope>NUCLEOTIDE SEQUENCE</scope>
    <source>
        <strain evidence="2">QUZm001</strain>
    </source>
</reference>
<dbReference type="AlphaFoldDB" id="A0AA38M6T2"/>
<organism evidence="2 3">
    <name type="scientific">Zophobas morio</name>
    <dbReference type="NCBI Taxonomy" id="2755281"/>
    <lineage>
        <taxon>Eukaryota</taxon>
        <taxon>Metazoa</taxon>
        <taxon>Ecdysozoa</taxon>
        <taxon>Arthropoda</taxon>
        <taxon>Hexapoda</taxon>
        <taxon>Insecta</taxon>
        <taxon>Pterygota</taxon>
        <taxon>Neoptera</taxon>
        <taxon>Endopterygota</taxon>
        <taxon>Coleoptera</taxon>
        <taxon>Polyphaga</taxon>
        <taxon>Cucujiformia</taxon>
        <taxon>Tenebrionidae</taxon>
        <taxon>Zophobas</taxon>
    </lineage>
</organism>
<feature type="compositionally biased region" description="Polar residues" evidence="1">
    <location>
        <begin position="94"/>
        <end position="103"/>
    </location>
</feature>
<evidence type="ECO:0000313" key="3">
    <source>
        <dbReference type="Proteomes" id="UP001168821"/>
    </source>
</evidence>
<protein>
    <submittedName>
        <fullName evidence="2">Uncharacterized protein</fullName>
    </submittedName>
</protein>
<feature type="compositionally biased region" description="Low complexity" evidence="1">
    <location>
        <begin position="78"/>
        <end position="88"/>
    </location>
</feature>
<keyword evidence="3" id="KW-1185">Reference proteome</keyword>
<dbReference type="EMBL" id="JALNTZ010000007">
    <property type="protein sequence ID" value="KAJ3644737.1"/>
    <property type="molecule type" value="Genomic_DNA"/>
</dbReference>
<name>A0AA38M6T2_9CUCU</name>
<gene>
    <name evidence="2" type="ORF">Zmor_022444</name>
</gene>
<proteinExistence type="predicted"/>
<feature type="region of interest" description="Disordered" evidence="1">
    <location>
        <begin position="64"/>
        <end position="103"/>
    </location>
</feature>
<evidence type="ECO:0000256" key="1">
    <source>
        <dbReference type="SAM" id="MobiDB-lite"/>
    </source>
</evidence>
<sequence length="103" mass="11354">MAIITTFRGHLQRPNISLTNIPPIPSDKRHASDTSTAKQSLVFAPTIQIRAIERCTFTFPAKRATAGKRPVEAAKPKTTAWRTSASSTSREEAGQNNNNDEEF</sequence>